<dbReference type="Proteomes" id="UP000054538">
    <property type="component" value="Unassembled WGS sequence"/>
</dbReference>
<reference evidence="2 3" key="1">
    <citation type="submission" date="2014-04" db="EMBL/GenBank/DDBJ databases">
        <authorList>
            <consortium name="DOE Joint Genome Institute"/>
            <person name="Kuo A."/>
            <person name="Kohler A."/>
            <person name="Jargeat P."/>
            <person name="Nagy L.G."/>
            <person name="Floudas D."/>
            <person name="Copeland A."/>
            <person name="Barry K.W."/>
            <person name="Cichocki N."/>
            <person name="Veneault-Fourrey C."/>
            <person name="LaButti K."/>
            <person name="Lindquist E.A."/>
            <person name="Lipzen A."/>
            <person name="Lundell T."/>
            <person name="Morin E."/>
            <person name="Murat C."/>
            <person name="Sun H."/>
            <person name="Tunlid A."/>
            <person name="Henrissat B."/>
            <person name="Grigoriev I.V."/>
            <person name="Hibbett D.S."/>
            <person name="Martin F."/>
            <person name="Nordberg H.P."/>
            <person name="Cantor M.N."/>
            <person name="Hua S.X."/>
        </authorList>
    </citation>
    <scope>NUCLEOTIDE SEQUENCE [LARGE SCALE GENOMIC DNA]</scope>
    <source>
        <strain evidence="2 3">Ve08.2h10</strain>
    </source>
</reference>
<reference evidence="3" key="2">
    <citation type="submission" date="2015-01" db="EMBL/GenBank/DDBJ databases">
        <title>Evolutionary Origins and Diversification of the Mycorrhizal Mutualists.</title>
        <authorList>
            <consortium name="DOE Joint Genome Institute"/>
            <consortium name="Mycorrhizal Genomics Consortium"/>
            <person name="Kohler A."/>
            <person name="Kuo A."/>
            <person name="Nagy L.G."/>
            <person name="Floudas D."/>
            <person name="Copeland A."/>
            <person name="Barry K.W."/>
            <person name="Cichocki N."/>
            <person name="Veneault-Fourrey C."/>
            <person name="LaButti K."/>
            <person name="Lindquist E.A."/>
            <person name="Lipzen A."/>
            <person name="Lundell T."/>
            <person name="Morin E."/>
            <person name="Murat C."/>
            <person name="Riley R."/>
            <person name="Ohm R."/>
            <person name="Sun H."/>
            <person name="Tunlid A."/>
            <person name="Henrissat B."/>
            <person name="Grigoriev I.V."/>
            <person name="Hibbett D.S."/>
            <person name="Martin F."/>
        </authorList>
    </citation>
    <scope>NUCLEOTIDE SEQUENCE [LARGE SCALE GENOMIC DNA]</scope>
    <source>
        <strain evidence="3">Ve08.2h10</strain>
    </source>
</reference>
<name>A0A0D0DIH9_9AGAM</name>
<proteinExistence type="predicted"/>
<feature type="transmembrane region" description="Helical" evidence="1">
    <location>
        <begin position="128"/>
        <end position="151"/>
    </location>
</feature>
<keyword evidence="1" id="KW-0812">Transmembrane</keyword>
<accession>A0A0D0DIH9</accession>
<gene>
    <name evidence="2" type="ORF">PAXRUDRAFT_761259</name>
</gene>
<dbReference type="EMBL" id="KN825814">
    <property type="protein sequence ID" value="KIK81349.1"/>
    <property type="molecule type" value="Genomic_DNA"/>
</dbReference>
<evidence type="ECO:0000313" key="3">
    <source>
        <dbReference type="Proteomes" id="UP000054538"/>
    </source>
</evidence>
<dbReference type="AlphaFoldDB" id="A0A0D0DIH9"/>
<keyword evidence="1" id="KW-0472">Membrane</keyword>
<dbReference type="HOGENOM" id="CLU_1441492_0_0_1"/>
<evidence type="ECO:0000313" key="2">
    <source>
        <dbReference type="EMBL" id="KIK81349.1"/>
    </source>
</evidence>
<sequence length="188" mass="21514">MRTWQKMNLERLSDTDLCHTSMLYHSRSATCPDGGMTEVSGDQSRDVFLDQLSRTMYNLRWVLCSISGLSRSLPMAGVQYEDLEVFGFCAFDNTRMMGQWIAFGDRVPVDLFCLCRVWSRLIRCLPRVLTRLTFAIISFAFPVVALLWSFATCLNYRYIPGMNTAKFQIHLSTKLPTSSASMRVISSF</sequence>
<keyword evidence="1" id="KW-1133">Transmembrane helix</keyword>
<protein>
    <submittedName>
        <fullName evidence="2">Uncharacterized protein</fullName>
    </submittedName>
</protein>
<keyword evidence="3" id="KW-1185">Reference proteome</keyword>
<organism evidence="2 3">
    <name type="scientific">Paxillus rubicundulus Ve08.2h10</name>
    <dbReference type="NCBI Taxonomy" id="930991"/>
    <lineage>
        <taxon>Eukaryota</taxon>
        <taxon>Fungi</taxon>
        <taxon>Dikarya</taxon>
        <taxon>Basidiomycota</taxon>
        <taxon>Agaricomycotina</taxon>
        <taxon>Agaricomycetes</taxon>
        <taxon>Agaricomycetidae</taxon>
        <taxon>Boletales</taxon>
        <taxon>Paxilineae</taxon>
        <taxon>Paxillaceae</taxon>
        <taxon>Paxillus</taxon>
    </lineage>
</organism>
<dbReference type="InParanoid" id="A0A0D0DIH9"/>
<evidence type="ECO:0000256" key="1">
    <source>
        <dbReference type="SAM" id="Phobius"/>
    </source>
</evidence>